<dbReference type="OrthoDB" id="9798200at2"/>
<protein>
    <recommendedName>
        <fullName evidence="3">S-adenosylhomocysteine hydrolase</fullName>
    </recommendedName>
</protein>
<evidence type="ECO:0000313" key="2">
    <source>
        <dbReference type="Proteomes" id="UP000468388"/>
    </source>
</evidence>
<name>A0A6N8JAG0_9BACT</name>
<dbReference type="InterPro" id="IPR045738">
    <property type="entry name" value="DUF6088"/>
</dbReference>
<dbReference type="Pfam" id="PF19570">
    <property type="entry name" value="DUF6088"/>
    <property type="match status" value="1"/>
</dbReference>
<dbReference type="RefSeq" id="WP_157299696.1">
    <property type="nucleotide sequence ID" value="NZ_BAAAZB010000010.1"/>
</dbReference>
<keyword evidence="2" id="KW-1185">Reference proteome</keyword>
<proteinExistence type="predicted"/>
<evidence type="ECO:0000313" key="1">
    <source>
        <dbReference type="EMBL" id="MVT41082.1"/>
    </source>
</evidence>
<dbReference type="AlphaFoldDB" id="A0A6N8JAG0"/>
<accession>A0A6N8JAG0</accession>
<organism evidence="1 2">
    <name type="scientific">Chitinophaga oryziterrae</name>
    <dbReference type="NCBI Taxonomy" id="1031224"/>
    <lineage>
        <taxon>Bacteria</taxon>
        <taxon>Pseudomonadati</taxon>
        <taxon>Bacteroidota</taxon>
        <taxon>Chitinophagia</taxon>
        <taxon>Chitinophagales</taxon>
        <taxon>Chitinophagaceae</taxon>
        <taxon>Chitinophaga</taxon>
    </lineage>
</organism>
<dbReference type="EMBL" id="WRXO01000002">
    <property type="protein sequence ID" value="MVT41082.1"/>
    <property type="molecule type" value="Genomic_DNA"/>
</dbReference>
<comment type="caution">
    <text evidence="1">The sequence shown here is derived from an EMBL/GenBank/DDBJ whole genome shotgun (WGS) entry which is preliminary data.</text>
</comment>
<reference evidence="1 2" key="1">
    <citation type="submission" date="2019-12" db="EMBL/GenBank/DDBJ databases">
        <title>The draft genomic sequence of strain Chitinophaga oryziterrae JCM 16595.</title>
        <authorList>
            <person name="Zhang X."/>
        </authorList>
    </citation>
    <scope>NUCLEOTIDE SEQUENCE [LARGE SCALE GENOMIC DNA]</scope>
    <source>
        <strain evidence="1 2">JCM 16595</strain>
    </source>
</reference>
<evidence type="ECO:0008006" key="3">
    <source>
        <dbReference type="Google" id="ProtNLM"/>
    </source>
</evidence>
<sequence>MNKFKPLESKISERISRKKSNVLLREDFVDLGGYDQVARVLQSLIKKGKLIKIGYGLYAKAKVSSLTGTTVPAEPLPSLAKQALNRLGVRTNPTRAEVEYQEGRSTQIPTGRLIGVGTRVSRKIGFKGANINYEYTRQKPNRGSRPH</sequence>
<dbReference type="Proteomes" id="UP000468388">
    <property type="component" value="Unassembled WGS sequence"/>
</dbReference>
<gene>
    <name evidence="1" type="ORF">GO495_10860</name>
</gene>